<feature type="compositionally biased region" description="Polar residues" evidence="6">
    <location>
        <begin position="76"/>
        <end position="94"/>
    </location>
</feature>
<proteinExistence type="predicted"/>
<dbReference type="STRING" id="946122.A0A0C2XQ70"/>
<reference evidence="8 9" key="1">
    <citation type="submission" date="2014-04" db="EMBL/GenBank/DDBJ databases">
        <title>Evolutionary Origins and Diversification of the Mycorrhizal Mutualists.</title>
        <authorList>
            <consortium name="DOE Joint Genome Institute"/>
            <consortium name="Mycorrhizal Genomics Consortium"/>
            <person name="Kohler A."/>
            <person name="Kuo A."/>
            <person name="Nagy L.G."/>
            <person name="Floudas D."/>
            <person name="Copeland A."/>
            <person name="Barry K.W."/>
            <person name="Cichocki N."/>
            <person name="Veneault-Fourrey C."/>
            <person name="LaButti K."/>
            <person name="Lindquist E.A."/>
            <person name="Lipzen A."/>
            <person name="Lundell T."/>
            <person name="Morin E."/>
            <person name="Murat C."/>
            <person name="Riley R."/>
            <person name="Ohm R."/>
            <person name="Sun H."/>
            <person name="Tunlid A."/>
            <person name="Henrissat B."/>
            <person name="Grigoriev I.V."/>
            <person name="Hibbett D.S."/>
            <person name="Martin F."/>
        </authorList>
    </citation>
    <scope>NUCLEOTIDE SEQUENCE [LARGE SCALE GENOMIC DNA]</scope>
    <source>
        <strain evidence="8 9">Koide BX008</strain>
    </source>
</reference>
<organism evidence="8 9">
    <name type="scientific">Amanita muscaria (strain Koide BX008)</name>
    <dbReference type="NCBI Taxonomy" id="946122"/>
    <lineage>
        <taxon>Eukaryota</taxon>
        <taxon>Fungi</taxon>
        <taxon>Dikarya</taxon>
        <taxon>Basidiomycota</taxon>
        <taxon>Agaricomycotina</taxon>
        <taxon>Agaricomycetes</taxon>
        <taxon>Agaricomycetidae</taxon>
        <taxon>Agaricales</taxon>
        <taxon>Pluteineae</taxon>
        <taxon>Amanitaceae</taxon>
        <taxon>Amanita</taxon>
    </lineage>
</organism>
<protein>
    <recommendedName>
        <fullName evidence="7">C2H2-type domain-containing protein</fullName>
    </recommendedName>
</protein>
<feature type="compositionally biased region" description="Low complexity" evidence="6">
    <location>
        <begin position="95"/>
        <end position="105"/>
    </location>
</feature>
<dbReference type="PROSITE" id="PS00028">
    <property type="entry name" value="ZINC_FINGER_C2H2_1"/>
    <property type="match status" value="2"/>
</dbReference>
<keyword evidence="3 5" id="KW-0863">Zinc-finger</keyword>
<dbReference type="HOGENOM" id="CLU_1209537_0_0_1"/>
<evidence type="ECO:0000313" key="9">
    <source>
        <dbReference type="Proteomes" id="UP000054549"/>
    </source>
</evidence>
<evidence type="ECO:0000256" key="4">
    <source>
        <dbReference type="ARBA" id="ARBA00022833"/>
    </source>
</evidence>
<feature type="domain" description="C2H2-type" evidence="7">
    <location>
        <begin position="161"/>
        <end position="191"/>
    </location>
</feature>
<dbReference type="GO" id="GO:0008270">
    <property type="term" value="F:zinc ion binding"/>
    <property type="evidence" value="ECO:0007669"/>
    <property type="project" value="UniProtKB-KW"/>
</dbReference>
<keyword evidence="1" id="KW-0479">Metal-binding</keyword>
<feature type="compositionally biased region" description="Acidic residues" evidence="6">
    <location>
        <begin position="13"/>
        <end position="34"/>
    </location>
</feature>
<gene>
    <name evidence="8" type="ORF">M378DRAFT_213370</name>
</gene>
<dbReference type="Pfam" id="PF00096">
    <property type="entry name" value="zf-C2H2"/>
    <property type="match status" value="2"/>
</dbReference>
<evidence type="ECO:0000256" key="3">
    <source>
        <dbReference type="ARBA" id="ARBA00022771"/>
    </source>
</evidence>
<sequence>MVQNLEPRPYSDDYGESEIDSMEEDVDYEDDEEFFPSLSRKNERHTRQRSSTLSSLGSSETSSQRHTYRVRRYHSGPTSASVTFLTLANGSDPNSSTATSAPASSSRRRPRATSALPLPVPVPHLTKKSRGRRVPTVSSLEDLSTGFGKKKGSSGKNSRVYLCEIDGCGKCFARGEHLKRHVRSIHTYEKPHQCPYPHCGKFFSRHDNLGQHMRVHKDYIPPQDETKKE</sequence>
<dbReference type="InParanoid" id="A0A0C2XQ70"/>
<keyword evidence="9" id="KW-1185">Reference proteome</keyword>
<dbReference type="GO" id="GO:0000978">
    <property type="term" value="F:RNA polymerase II cis-regulatory region sequence-specific DNA binding"/>
    <property type="evidence" value="ECO:0007669"/>
    <property type="project" value="TreeGrafter"/>
</dbReference>
<evidence type="ECO:0000256" key="1">
    <source>
        <dbReference type="ARBA" id="ARBA00022723"/>
    </source>
</evidence>
<dbReference type="InterPro" id="IPR036236">
    <property type="entry name" value="Znf_C2H2_sf"/>
</dbReference>
<dbReference type="PANTHER" id="PTHR23235:SF120">
    <property type="entry name" value="KRUPPEL-LIKE FACTOR 15"/>
    <property type="match status" value="1"/>
</dbReference>
<dbReference type="OrthoDB" id="6365676at2759"/>
<accession>A0A0C2XQ70</accession>
<evidence type="ECO:0000256" key="6">
    <source>
        <dbReference type="SAM" id="MobiDB-lite"/>
    </source>
</evidence>
<dbReference type="EMBL" id="KN818222">
    <property type="protein sequence ID" value="KIL71343.1"/>
    <property type="molecule type" value="Genomic_DNA"/>
</dbReference>
<dbReference type="SUPFAM" id="SSF57667">
    <property type="entry name" value="beta-beta-alpha zinc fingers"/>
    <property type="match status" value="1"/>
</dbReference>
<dbReference type="FunFam" id="3.30.160.60:FF:000100">
    <property type="entry name" value="Zinc finger 45-like"/>
    <property type="match status" value="1"/>
</dbReference>
<feature type="domain" description="C2H2-type" evidence="7">
    <location>
        <begin position="192"/>
        <end position="221"/>
    </location>
</feature>
<name>A0A0C2XQ70_AMAMK</name>
<evidence type="ECO:0000259" key="7">
    <source>
        <dbReference type="PROSITE" id="PS50157"/>
    </source>
</evidence>
<dbReference type="AlphaFoldDB" id="A0A0C2XQ70"/>
<keyword evidence="2" id="KW-0677">Repeat</keyword>
<dbReference type="Proteomes" id="UP000054549">
    <property type="component" value="Unassembled WGS sequence"/>
</dbReference>
<dbReference type="Gene3D" id="3.30.160.60">
    <property type="entry name" value="Classic Zinc Finger"/>
    <property type="match status" value="2"/>
</dbReference>
<dbReference type="InterPro" id="IPR013087">
    <property type="entry name" value="Znf_C2H2_type"/>
</dbReference>
<dbReference type="PROSITE" id="PS50157">
    <property type="entry name" value="ZINC_FINGER_C2H2_2"/>
    <property type="match status" value="2"/>
</dbReference>
<feature type="region of interest" description="Disordered" evidence="6">
    <location>
        <begin position="1"/>
        <end position="138"/>
    </location>
</feature>
<dbReference type="PANTHER" id="PTHR23235">
    <property type="entry name" value="KRUEPPEL-LIKE TRANSCRIPTION FACTOR"/>
    <property type="match status" value="1"/>
</dbReference>
<evidence type="ECO:0000256" key="5">
    <source>
        <dbReference type="PROSITE-ProRule" id="PRU00042"/>
    </source>
</evidence>
<evidence type="ECO:0000313" key="8">
    <source>
        <dbReference type="EMBL" id="KIL71343.1"/>
    </source>
</evidence>
<keyword evidence="4" id="KW-0862">Zinc</keyword>
<dbReference type="GO" id="GO:0000981">
    <property type="term" value="F:DNA-binding transcription factor activity, RNA polymerase II-specific"/>
    <property type="evidence" value="ECO:0007669"/>
    <property type="project" value="TreeGrafter"/>
</dbReference>
<dbReference type="SMART" id="SM00355">
    <property type="entry name" value="ZnF_C2H2"/>
    <property type="match status" value="2"/>
</dbReference>
<feature type="compositionally biased region" description="Low complexity" evidence="6">
    <location>
        <begin position="50"/>
        <end position="62"/>
    </location>
</feature>
<evidence type="ECO:0000256" key="2">
    <source>
        <dbReference type="ARBA" id="ARBA00022737"/>
    </source>
</evidence>